<accession>A0A433QG79</accession>
<feature type="region of interest" description="Disordered" evidence="1">
    <location>
        <begin position="1"/>
        <end position="23"/>
    </location>
</feature>
<evidence type="ECO:0000313" key="3">
    <source>
        <dbReference type="Proteomes" id="UP000274822"/>
    </source>
</evidence>
<proteinExistence type="predicted"/>
<evidence type="ECO:0000313" key="2">
    <source>
        <dbReference type="EMBL" id="RUS28779.1"/>
    </source>
</evidence>
<sequence length="80" mass="9165">MSSRLQKSPKRQDCGNAKANSGMPRLICGFRRPALPNLRNLIKKSITIGWREVRKETKLGTWPSQKRHPDSDCPRAHQMP</sequence>
<keyword evidence="3" id="KW-1185">Reference proteome</keyword>
<dbReference type="AlphaFoldDB" id="A0A433QG79"/>
<gene>
    <name evidence="2" type="ORF">BC938DRAFT_481455</name>
</gene>
<reference evidence="2 3" key="1">
    <citation type="journal article" date="2018" name="New Phytol.">
        <title>Phylogenomics of Endogonaceae and evolution of mycorrhizas within Mucoromycota.</title>
        <authorList>
            <person name="Chang Y."/>
            <person name="Desiro A."/>
            <person name="Na H."/>
            <person name="Sandor L."/>
            <person name="Lipzen A."/>
            <person name="Clum A."/>
            <person name="Barry K."/>
            <person name="Grigoriev I.V."/>
            <person name="Martin F.M."/>
            <person name="Stajich J.E."/>
            <person name="Smith M.E."/>
            <person name="Bonito G."/>
            <person name="Spatafora J.W."/>
        </authorList>
    </citation>
    <scope>NUCLEOTIDE SEQUENCE [LARGE SCALE GENOMIC DNA]</scope>
    <source>
        <strain evidence="2 3">AD002</strain>
    </source>
</reference>
<dbReference type="Proteomes" id="UP000274822">
    <property type="component" value="Unassembled WGS sequence"/>
</dbReference>
<feature type="region of interest" description="Disordered" evidence="1">
    <location>
        <begin position="56"/>
        <end position="80"/>
    </location>
</feature>
<feature type="compositionally biased region" description="Basic and acidic residues" evidence="1">
    <location>
        <begin position="67"/>
        <end position="80"/>
    </location>
</feature>
<dbReference type="EMBL" id="RBNJ01006153">
    <property type="protein sequence ID" value="RUS28779.1"/>
    <property type="molecule type" value="Genomic_DNA"/>
</dbReference>
<protein>
    <submittedName>
        <fullName evidence="2">Uncharacterized protein</fullName>
    </submittedName>
</protein>
<evidence type="ECO:0000256" key="1">
    <source>
        <dbReference type="SAM" id="MobiDB-lite"/>
    </source>
</evidence>
<name>A0A433QG79_9FUNG</name>
<organism evidence="2 3">
    <name type="scientific">Jimgerdemannia flammicorona</name>
    <dbReference type="NCBI Taxonomy" id="994334"/>
    <lineage>
        <taxon>Eukaryota</taxon>
        <taxon>Fungi</taxon>
        <taxon>Fungi incertae sedis</taxon>
        <taxon>Mucoromycota</taxon>
        <taxon>Mucoromycotina</taxon>
        <taxon>Endogonomycetes</taxon>
        <taxon>Endogonales</taxon>
        <taxon>Endogonaceae</taxon>
        <taxon>Jimgerdemannia</taxon>
    </lineage>
</organism>
<comment type="caution">
    <text evidence="2">The sequence shown here is derived from an EMBL/GenBank/DDBJ whole genome shotgun (WGS) entry which is preliminary data.</text>
</comment>